<dbReference type="SUPFAM" id="SSF54862">
    <property type="entry name" value="4Fe-4S ferredoxins"/>
    <property type="match status" value="1"/>
</dbReference>
<keyword evidence="5" id="KW-0479">Metal-binding</keyword>
<dbReference type="Proteomes" id="UP001231362">
    <property type="component" value="Unassembled WGS sequence"/>
</dbReference>
<keyword evidence="12" id="KW-1185">Reference proteome</keyword>
<dbReference type="InterPro" id="IPR017900">
    <property type="entry name" value="4Fe4S_Fe_S_CS"/>
</dbReference>
<dbReference type="InterPro" id="IPR014297">
    <property type="entry name" value="DMSO_DmsB"/>
</dbReference>
<keyword evidence="4" id="KW-0004">4Fe-4S</keyword>
<keyword evidence="7" id="KW-0249">Electron transport</keyword>
<dbReference type="EMBL" id="JAUSTU010000019">
    <property type="protein sequence ID" value="MDQ0157082.1"/>
    <property type="molecule type" value="Genomic_DNA"/>
</dbReference>
<comment type="function">
    <text evidence="2">Electron transfer subunit of the terminal reductase during anaerobic growth on various sulfoxide and N-oxide compounds.</text>
</comment>
<evidence type="ECO:0000256" key="5">
    <source>
        <dbReference type="ARBA" id="ARBA00022723"/>
    </source>
</evidence>
<keyword evidence="9" id="KW-0411">Iron-sulfur</keyword>
<evidence type="ECO:0000256" key="7">
    <source>
        <dbReference type="ARBA" id="ARBA00022982"/>
    </source>
</evidence>
<evidence type="ECO:0000313" key="12">
    <source>
        <dbReference type="Proteomes" id="UP001231362"/>
    </source>
</evidence>
<gene>
    <name evidence="11" type="ORF">J2S07_003408</name>
</gene>
<keyword evidence="3" id="KW-0813">Transport</keyword>
<evidence type="ECO:0000256" key="4">
    <source>
        <dbReference type="ARBA" id="ARBA00022485"/>
    </source>
</evidence>
<evidence type="ECO:0000256" key="3">
    <source>
        <dbReference type="ARBA" id="ARBA00022448"/>
    </source>
</evidence>
<sequence>MAQKGFYYDSTVCTGCKACQIACKDKNDLKVGELFRKVYEFEGGTFPNVWGYYLSLGCNHCKEPKCAENCPTGAIYKRESDGLVVQDREKCIGCKMCIWSCPYERPQYLEEQGKCGKCDGCADLVDQGLNPVCVDTCPLRAIEFGDIEELRKKYGANYNLKVLPGANITKPSITVKAKPEAMN</sequence>
<dbReference type="NCBIfam" id="TIGR02951">
    <property type="entry name" value="DMSO_dmsB"/>
    <property type="match status" value="1"/>
</dbReference>
<evidence type="ECO:0000256" key="8">
    <source>
        <dbReference type="ARBA" id="ARBA00023004"/>
    </source>
</evidence>
<dbReference type="PROSITE" id="PS51379">
    <property type="entry name" value="4FE4S_FER_2"/>
    <property type="match status" value="3"/>
</dbReference>
<dbReference type="PROSITE" id="PS00198">
    <property type="entry name" value="4FE4S_FER_1"/>
    <property type="match status" value="1"/>
</dbReference>
<dbReference type="CDD" id="cd16371">
    <property type="entry name" value="DMSOR_beta_like"/>
    <property type="match status" value="1"/>
</dbReference>
<dbReference type="PANTHER" id="PTHR43177:SF5">
    <property type="entry name" value="ANAEROBIC DIMETHYL SULFOXIDE REDUCTASE CHAIN B-RELATED"/>
    <property type="match status" value="1"/>
</dbReference>
<feature type="domain" description="4Fe-4S ferredoxin-type" evidence="10">
    <location>
        <begin position="4"/>
        <end position="34"/>
    </location>
</feature>
<feature type="domain" description="4Fe-4S ferredoxin-type" evidence="10">
    <location>
        <begin position="82"/>
        <end position="111"/>
    </location>
</feature>
<proteinExistence type="predicted"/>
<dbReference type="Pfam" id="PF12800">
    <property type="entry name" value="Fer4_4"/>
    <property type="match status" value="1"/>
</dbReference>
<reference evidence="11 12" key="1">
    <citation type="submission" date="2023-07" db="EMBL/GenBank/DDBJ databases">
        <title>Genomic Encyclopedia of Type Strains, Phase IV (KMG-IV): sequencing the most valuable type-strain genomes for metagenomic binning, comparative biology and taxonomic classification.</title>
        <authorList>
            <person name="Goeker M."/>
        </authorList>
    </citation>
    <scope>NUCLEOTIDE SEQUENCE [LARGE SCALE GENOMIC DNA]</scope>
    <source>
        <strain evidence="11 12">DSM 23948</strain>
    </source>
</reference>
<keyword evidence="8" id="KW-0408">Iron</keyword>
<dbReference type="Gene3D" id="3.30.70.20">
    <property type="match status" value="2"/>
</dbReference>
<keyword evidence="6" id="KW-0677">Repeat</keyword>
<dbReference type="RefSeq" id="WP_307151559.1">
    <property type="nucleotide sequence ID" value="NZ_JAUSTU010000019.1"/>
</dbReference>
<evidence type="ECO:0000256" key="2">
    <source>
        <dbReference type="ARBA" id="ARBA00003584"/>
    </source>
</evidence>
<evidence type="ECO:0000259" key="10">
    <source>
        <dbReference type="PROSITE" id="PS51379"/>
    </source>
</evidence>
<feature type="domain" description="4Fe-4S ferredoxin-type" evidence="10">
    <location>
        <begin position="50"/>
        <end position="80"/>
    </location>
</feature>
<dbReference type="Pfam" id="PF13247">
    <property type="entry name" value="Fer4_11"/>
    <property type="match status" value="1"/>
</dbReference>
<evidence type="ECO:0000313" key="11">
    <source>
        <dbReference type="EMBL" id="MDQ0157082.1"/>
    </source>
</evidence>
<dbReference type="InterPro" id="IPR050954">
    <property type="entry name" value="ET_IronSulfur_Cluster-Binding"/>
</dbReference>
<protein>
    <submittedName>
        <fullName evidence="11">Anaerobic dimethyl sulfoxide reductase subunit B (Iron-sulfur subunit)</fullName>
    </submittedName>
</protein>
<evidence type="ECO:0000256" key="1">
    <source>
        <dbReference type="ARBA" id="ARBA00001966"/>
    </source>
</evidence>
<comment type="caution">
    <text evidence="11">The sequence shown here is derived from an EMBL/GenBank/DDBJ whole genome shotgun (WGS) entry which is preliminary data.</text>
</comment>
<evidence type="ECO:0000256" key="6">
    <source>
        <dbReference type="ARBA" id="ARBA00022737"/>
    </source>
</evidence>
<name>A0ABT9V828_9BACL</name>
<dbReference type="InterPro" id="IPR017896">
    <property type="entry name" value="4Fe4S_Fe-S-bd"/>
</dbReference>
<accession>A0ABT9V828</accession>
<dbReference type="PANTHER" id="PTHR43177">
    <property type="entry name" value="PROTEIN NRFC"/>
    <property type="match status" value="1"/>
</dbReference>
<evidence type="ECO:0000256" key="9">
    <source>
        <dbReference type="ARBA" id="ARBA00023014"/>
    </source>
</evidence>
<comment type="cofactor">
    <cofactor evidence="1">
        <name>[4Fe-4S] cluster</name>
        <dbReference type="ChEBI" id="CHEBI:49883"/>
    </cofactor>
</comment>
<organism evidence="11 12">
    <name type="scientific">Anoxybacillus andreesenii</name>
    <dbReference type="NCBI Taxonomy" id="1325932"/>
    <lineage>
        <taxon>Bacteria</taxon>
        <taxon>Bacillati</taxon>
        <taxon>Bacillota</taxon>
        <taxon>Bacilli</taxon>
        <taxon>Bacillales</taxon>
        <taxon>Anoxybacillaceae</taxon>
        <taxon>Anoxybacillus</taxon>
    </lineage>
</organism>